<gene>
    <name evidence="1" type="ORF">CWATWH8502_329</name>
</gene>
<name>T2IAF2_CROWT</name>
<reference evidence="1 2" key="1">
    <citation type="submission" date="2013-01" db="EMBL/GenBank/DDBJ databases">
        <authorList>
            <person name="Bench S."/>
        </authorList>
    </citation>
    <scope>NUCLEOTIDE SEQUENCE [LARGE SCALE GENOMIC DNA]</scope>
    <source>
        <strain evidence="1 2">WH 8502</strain>
    </source>
</reference>
<evidence type="ECO:0000313" key="1">
    <source>
        <dbReference type="EMBL" id="CCQ50491.1"/>
    </source>
</evidence>
<protein>
    <submittedName>
        <fullName evidence="1">Uncharacterized protein</fullName>
    </submittedName>
</protein>
<comment type="caution">
    <text evidence="1">The sequence shown here is derived from an EMBL/GenBank/DDBJ whole genome shotgun (WGS) entry which is preliminary data.</text>
</comment>
<accession>T2IAF2</accession>
<reference evidence="1 2" key="2">
    <citation type="submission" date="2013-09" db="EMBL/GenBank/DDBJ databases">
        <title>Whole genome comparison of six Crocosphaera watsonii strains with differing phenotypes.</title>
        <authorList>
            <person name="Bench S.R."/>
            <person name="Heller P."/>
            <person name="Frank I."/>
            <person name="Arciniega M."/>
            <person name="Shilova I.N."/>
            <person name="Zehr J.P."/>
        </authorList>
    </citation>
    <scope>NUCLEOTIDE SEQUENCE [LARGE SCALE GENOMIC DNA]</scope>
    <source>
        <strain evidence="1 2">WH 8502</strain>
    </source>
</reference>
<dbReference type="EMBL" id="CAQK01000313">
    <property type="protein sequence ID" value="CCQ50491.1"/>
    <property type="molecule type" value="Genomic_DNA"/>
</dbReference>
<dbReference type="Proteomes" id="UP000018348">
    <property type="component" value="Unassembled WGS sequence"/>
</dbReference>
<dbReference type="AlphaFoldDB" id="T2IAF2"/>
<evidence type="ECO:0000313" key="2">
    <source>
        <dbReference type="Proteomes" id="UP000018348"/>
    </source>
</evidence>
<organism evidence="1 2">
    <name type="scientific">Crocosphaera watsonii WH 8502</name>
    <dbReference type="NCBI Taxonomy" id="423474"/>
    <lineage>
        <taxon>Bacteria</taxon>
        <taxon>Bacillati</taxon>
        <taxon>Cyanobacteriota</taxon>
        <taxon>Cyanophyceae</taxon>
        <taxon>Oscillatoriophycideae</taxon>
        <taxon>Chroococcales</taxon>
        <taxon>Aphanothecaceae</taxon>
        <taxon>Crocosphaera</taxon>
    </lineage>
</organism>
<sequence>MEDKTLTYTLIFPTLPVTPSPRHPVTGVSLFHQLFKLLLLFLWITSP</sequence>
<proteinExistence type="predicted"/>